<evidence type="ECO:0000259" key="1">
    <source>
        <dbReference type="SMART" id="SM00507"/>
    </source>
</evidence>
<dbReference type="Proteomes" id="UP000280228">
    <property type="component" value="Chromosome"/>
</dbReference>
<evidence type="ECO:0000313" key="2">
    <source>
        <dbReference type="EMBL" id="AZQ92560.1"/>
    </source>
</evidence>
<feature type="domain" description="HNH nuclease" evidence="1">
    <location>
        <begin position="56"/>
        <end position="103"/>
    </location>
</feature>
<dbReference type="RefSeq" id="WP_120701140.1">
    <property type="nucleotide sequence ID" value="NZ_CP034662.1"/>
</dbReference>
<evidence type="ECO:0000313" key="3">
    <source>
        <dbReference type="Proteomes" id="UP000280228"/>
    </source>
</evidence>
<dbReference type="SMART" id="SM00507">
    <property type="entry name" value="HNHc"/>
    <property type="match status" value="1"/>
</dbReference>
<protein>
    <submittedName>
        <fullName evidence="2">HNH endonuclease family protein</fullName>
    </submittedName>
</protein>
<gene>
    <name evidence="2" type="ORF">EJK53_0860</name>
</gene>
<keyword evidence="2" id="KW-0255">Endonuclease</keyword>
<dbReference type="Gene3D" id="3.90.75.20">
    <property type="match status" value="1"/>
</dbReference>
<name>A0A3A9KYW0_MORCA</name>
<keyword evidence="2" id="KW-0378">Hydrolase</keyword>
<proteinExistence type="predicted"/>
<dbReference type="InterPro" id="IPR003615">
    <property type="entry name" value="HNH_nuc"/>
</dbReference>
<dbReference type="Pfam" id="PF13392">
    <property type="entry name" value="HNH_3"/>
    <property type="match status" value="1"/>
</dbReference>
<dbReference type="EMBL" id="CP034662">
    <property type="protein sequence ID" value="AZQ92560.1"/>
    <property type="molecule type" value="Genomic_DNA"/>
</dbReference>
<keyword evidence="2" id="KW-0540">Nuclease</keyword>
<dbReference type="AlphaFoldDB" id="A0A3A9KYW0"/>
<organism evidence="2 3">
    <name type="scientific">Moraxella catarrhalis</name>
    <name type="common">Branhamella catarrhalis</name>
    <dbReference type="NCBI Taxonomy" id="480"/>
    <lineage>
        <taxon>Bacteria</taxon>
        <taxon>Pseudomonadati</taxon>
        <taxon>Pseudomonadota</taxon>
        <taxon>Gammaproteobacteria</taxon>
        <taxon>Moraxellales</taxon>
        <taxon>Moraxellaceae</taxon>
        <taxon>Moraxella</taxon>
    </lineage>
</organism>
<dbReference type="GO" id="GO:0004519">
    <property type="term" value="F:endonuclease activity"/>
    <property type="evidence" value="ECO:0007669"/>
    <property type="project" value="UniProtKB-KW"/>
</dbReference>
<sequence length="173" mass="20570">MSIIESTLTHELLTSYLKYNETKGEFTWIKRPNKNIHLHTRAGTKNSAGYRVISLFGKRYPEHRLAWFYVHGEMPKHEIDHINQIRDDNRISNLRQVTRSENQRNKTRKDSRVDEIGIWWCRRRKRYIAEISLNGKKVYQKSFTDIDEAISARKAKALELGFHENHGKTQAQY</sequence>
<reference evidence="2 3" key="1">
    <citation type="submission" date="2018-12" db="EMBL/GenBank/DDBJ databases">
        <title>Persistence of Moraxella catarrhalis in Chronic Obstructive Pulmonary Disease and Regulation of the Hag/MID Adhesin.</title>
        <authorList>
            <person name="Murphy T."/>
            <person name="Zhao X."/>
            <person name="Vyas G."/>
            <person name="Aluvathingal J."/>
            <person name="Nadendla S."/>
            <person name="Tallon L."/>
            <person name="Tettelin H."/>
        </authorList>
    </citation>
    <scope>NUCLEOTIDE SEQUENCE [LARGE SCALE GENOMIC DNA]</scope>
    <source>
        <strain evidence="2 3">46P58B1</strain>
    </source>
</reference>
<accession>A0A3A9KYW0</accession>
<dbReference type="SUPFAM" id="SSF54060">
    <property type="entry name" value="His-Me finger endonucleases"/>
    <property type="match status" value="1"/>
</dbReference>
<dbReference type="InterPro" id="IPR044925">
    <property type="entry name" value="His-Me_finger_sf"/>
</dbReference>